<keyword evidence="1" id="KW-0479">Metal-binding</keyword>
<evidence type="ECO:0000256" key="1">
    <source>
        <dbReference type="ARBA" id="ARBA00022723"/>
    </source>
</evidence>
<evidence type="ECO:0000256" key="2">
    <source>
        <dbReference type="ARBA" id="ARBA00022771"/>
    </source>
</evidence>
<feature type="domain" description="RING-type" evidence="6">
    <location>
        <begin position="10"/>
        <end position="53"/>
    </location>
</feature>
<dbReference type="Proteomes" id="UP001217089">
    <property type="component" value="Unassembled WGS sequence"/>
</dbReference>
<dbReference type="PANTHER" id="PTHR25462:SF299">
    <property type="entry name" value="E3 UBIQUITIN-PROTEIN LIGASE TRIM56"/>
    <property type="match status" value="1"/>
</dbReference>
<dbReference type="Gene3D" id="2.120.10.30">
    <property type="entry name" value="TolB, C-terminal domain"/>
    <property type="match status" value="1"/>
</dbReference>
<dbReference type="EMBL" id="JARBDR010000919">
    <property type="protein sequence ID" value="KAJ8300185.1"/>
    <property type="molecule type" value="Genomic_DNA"/>
</dbReference>
<protein>
    <recommendedName>
        <fullName evidence="6">RING-type domain-containing protein</fullName>
    </recommendedName>
</protein>
<sequence length="449" mass="50430">MDEDNDRHVCPICLNIYKKPKLLKCRHTFCTKCLEKLVESGKDARILKCPVCRSNVQIPKNGIAGYMDNYFVRNTERKMDNVRTKCDMCNQNNCSTNRVCPHCNQTMCLSCSSSHKKALILSGSSIPSSESDTEDEDERGLSHRRNSSEHPVPFHVAASVDLIKYVKILGMISSISLDFCLGEDGMESITCISPISDIECYAVPLNGPTIFRYDISGNIKDFIRMNHDFVTSIEYQKDGSLLITTNKSHRILKYFAGKLTTFASTNDLIPCGLSSFPDGRIAIVGLEKTKFDRCGRLQILSADGTVMETFGEKNDRTLFEDPASVSVNKHSFIFVGDRVRRRVVVLSDNGAILNQYLGGKNRFQHPVFTREMHFDPICVRADVSGNVIVNDLSLGCLHLLDPNGNFIGLVVANQSDEFGHPFSFAIDRQDKIWLGDISDMKIRVYECKF</sequence>
<dbReference type="PROSITE" id="PS50089">
    <property type="entry name" value="ZF_RING_2"/>
    <property type="match status" value="1"/>
</dbReference>
<evidence type="ECO:0000313" key="7">
    <source>
        <dbReference type="EMBL" id="KAJ8300185.1"/>
    </source>
</evidence>
<dbReference type="InterPro" id="IPR017907">
    <property type="entry name" value="Znf_RING_CS"/>
</dbReference>
<evidence type="ECO:0000256" key="4">
    <source>
        <dbReference type="PROSITE-ProRule" id="PRU00175"/>
    </source>
</evidence>
<accession>A0ABQ9E4Z3</accession>
<dbReference type="SUPFAM" id="SSF101898">
    <property type="entry name" value="NHL repeat"/>
    <property type="match status" value="1"/>
</dbReference>
<keyword evidence="8" id="KW-1185">Reference proteome</keyword>
<dbReference type="InterPro" id="IPR018957">
    <property type="entry name" value="Znf_C3HC4_RING-type"/>
</dbReference>
<keyword evidence="2 4" id="KW-0863">Zinc-finger</keyword>
<dbReference type="SUPFAM" id="SSF57850">
    <property type="entry name" value="RING/U-box"/>
    <property type="match status" value="1"/>
</dbReference>
<evidence type="ECO:0000259" key="6">
    <source>
        <dbReference type="PROSITE" id="PS50089"/>
    </source>
</evidence>
<dbReference type="SMART" id="SM00184">
    <property type="entry name" value="RING"/>
    <property type="match status" value="1"/>
</dbReference>
<dbReference type="PROSITE" id="PS00518">
    <property type="entry name" value="ZF_RING_1"/>
    <property type="match status" value="1"/>
</dbReference>
<evidence type="ECO:0000313" key="8">
    <source>
        <dbReference type="Proteomes" id="UP001217089"/>
    </source>
</evidence>
<dbReference type="Pfam" id="PF00097">
    <property type="entry name" value="zf-C3HC4"/>
    <property type="match status" value="1"/>
</dbReference>
<dbReference type="PANTHER" id="PTHR25462">
    <property type="entry name" value="BONUS, ISOFORM C-RELATED"/>
    <property type="match status" value="1"/>
</dbReference>
<comment type="caution">
    <text evidence="7">The sequence shown here is derived from an EMBL/GenBank/DDBJ whole genome shotgun (WGS) entry which is preliminary data.</text>
</comment>
<dbReference type="Gene3D" id="3.30.40.10">
    <property type="entry name" value="Zinc/RING finger domain, C3HC4 (zinc finger)"/>
    <property type="match status" value="1"/>
</dbReference>
<evidence type="ECO:0000256" key="5">
    <source>
        <dbReference type="SAM" id="MobiDB-lite"/>
    </source>
</evidence>
<keyword evidence="3" id="KW-0862">Zinc</keyword>
<reference evidence="7 8" key="1">
    <citation type="submission" date="2022-12" db="EMBL/GenBank/DDBJ databases">
        <title>Chromosome-level genome of Tegillarca granosa.</title>
        <authorList>
            <person name="Kim J."/>
        </authorList>
    </citation>
    <scope>NUCLEOTIDE SEQUENCE [LARGE SCALE GENOMIC DNA]</scope>
    <source>
        <strain evidence="7">Teg-2019</strain>
        <tissue evidence="7">Adductor muscle</tissue>
    </source>
</reference>
<proteinExistence type="predicted"/>
<dbReference type="InterPro" id="IPR001841">
    <property type="entry name" value="Znf_RING"/>
</dbReference>
<dbReference type="InterPro" id="IPR013083">
    <property type="entry name" value="Znf_RING/FYVE/PHD"/>
</dbReference>
<dbReference type="InterPro" id="IPR011042">
    <property type="entry name" value="6-blade_b-propeller_TolB-like"/>
</dbReference>
<gene>
    <name evidence="7" type="ORF">KUTeg_021704</name>
</gene>
<name>A0ABQ9E4Z3_TEGGR</name>
<organism evidence="7 8">
    <name type="scientific">Tegillarca granosa</name>
    <name type="common">Malaysian cockle</name>
    <name type="synonym">Anadara granosa</name>
    <dbReference type="NCBI Taxonomy" id="220873"/>
    <lineage>
        <taxon>Eukaryota</taxon>
        <taxon>Metazoa</taxon>
        <taxon>Spiralia</taxon>
        <taxon>Lophotrochozoa</taxon>
        <taxon>Mollusca</taxon>
        <taxon>Bivalvia</taxon>
        <taxon>Autobranchia</taxon>
        <taxon>Pteriomorphia</taxon>
        <taxon>Arcoida</taxon>
        <taxon>Arcoidea</taxon>
        <taxon>Arcidae</taxon>
        <taxon>Tegillarca</taxon>
    </lineage>
</organism>
<feature type="region of interest" description="Disordered" evidence="5">
    <location>
        <begin position="124"/>
        <end position="148"/>
    </location>
</feature>
<dbReference type="InterPro" id="IPR047153">
    <property type="entry name" value="TRIM45/56/19-like"/>
</dbReference>
<evidence type="ECO:0000256" key="3">
    <source>
        <dbReference type="ARBA" id="ARBA00022833"/>
    </source>
</evidence>